<reference evidence="1 2" key="1">
    <citation type="submission" date="2018-12" db="EMBL/GenBank/DDBJ databases">
        <authorList>
            <person name="Criscuolo A."/>
        </authorList>
    </citation>
    <scope>NUCLEOTIDE SEQUENCE [LARGE SCALE GENOMIC DNA]</scope>
    <source>
        <strain evidence="1">ACIP1116241</strain>
    </source>
</reference>
<gene>
    <name evidence="1" type="ORF">PARHAE_02030</name>
</gene>
<evidence type="ECO:0000313" key="1">
    <source>
        <dbReference type="EMBL" id="VDS08845.1"/>
    </source>
</evidence>
<proteinExistence type="predicted"/>
<protein>
    <submittedName>
        <fullName evidence="1">Uncharacterized protein</fullName>
    </submittedName>
</protein>
<sequence>MEQATFSHIYCGCGHSGMVGTSRWLHRDEMLRRFRCSVCGGRPSHVTMIVHTTDPARAAQDGYRDVRGVPVYQV</sequence>
<evidence type="ECO:0000313" key="2">
    <source>
        <dbReference type="Proteomes" id="UP000270743"/>
    </source>
</evidence>
<dbReference type="Proteomes" id="UP000270743">
    <property type="component" value="Unassembled WGS sequence"/>
</dbReference>
<keyword evidence="2" id="KW-1185">Reference proteome</keyword>
<organism evidence="1 2">
    <name type="scientific">Paracoccus haematequi</name>
    <dbReference type="NCBI Taxonomy" id="2491866"/>
    <lineage>
        <taxon>Bacteria</taxon>
        <taxon>Pseudomonadati</taxon>
        <taxon>Pseudomonadota</taxon>
        <taxon>Alphaproteobacteria</taxon>
        <taxon>Rhodobacterales</taxon>
        <taxon>Paracoccaceae</taxon>
        <taxon>Paracoccus</taxon>
    </lineage>
</organism>
<accession>A0A447IMV2</accession>
<dbReference type="EMBL" id="UZWE01000030">
    <property type="protein sequence ID" value="VDS08845.1"/>
    <property type="molecule type" value="Genomic_DNA"/>
</dbReference>
<name>A0A447IMV2_9RHOB</name>
<dbReference type="AlphaFoldDB" id="A0A447IMV2"/>